<feature type="coiled-coil region" evidence="1">
    <location>
        <begin position="61"/>
        <end position="88"/>
    </location>
</feature>
<keyword evidence="1" id="KW-0175">Coiled coil</keyword>
<dbReference type="AlphaFoldDB" id="A0A8S9PKB7"/>
<protein>
    <submittedName>
        <fullName evidence="3">Uncharacterized protein</fullName>
    </submittedName>
</protein>
<feature type="compositionally biased region" description="Low complexity" evidence="2">
    <location>
        <begin position="91"/>
        <end position="105"/>
    </location>
</feature>
<evidence type="ECO:0000256" key="2">
    <source>
        <dbReference type="SAM" id="MobiDB-lite"/>
    </source>
</evidence>
<feature type="compositionally biased region" description="Pro residues" evidence="2">
    <location>
        <begin position="106"/>
        <end position="116"/>
    </location>
</feature>
<proteinExistence type="predicted"/>
<sequence length="116" mass="12672">MTLSVPDITPAAMQKVKDTKFTECAQYMEHACVPNGLAHNLELEMCVGGLETSPQGVTADVAEVKQDVSEMKQDMVTTRAEINRLLQTLFPQQKPTGQTYTQPQTPTTPPNPVNGI</sequence>
<name>A0A8S9PKB7_BRACR</name>
<evidence type="ECO:0000313" key="4">
    <source>
        <dbReference type="Proteomes" id="UP000712600"/>
    </source>
</evidence>
<evidence type="ECO:0000313" key="3">
    <source>
        <dbReference type="EMBL" id="KAF3521584.1"/>
    </source>
</evidence>
<organism evidence="3 4">
    <name type="scientific">Brassica cretica</name>
    <name type="common">Mustard</name>
    <dbReference type="NCBI Taxonomy" id="69181"/>
    <lineage>
        <taxon>Eukaryota</taxon>
        <taxon>Viridiplantae</taxon>
        <taxon>Streptophyta</taxon>
        <taxon>Embryophyta</taxon>
        <taxon>Tracheophyta</taxon>
        <taxon>Spermatophyta</taxon>
        <taxon>Magnoliopsida</taxon>
        <taxon>eudicotyledons</taxon>
        <taxon>Gunneridae</taxon>
        <taxon>Pentapetalae</taxon>
        <taxon>rosids</taxon>
        <taxon>malvids</taxon>
        <taxon>Brassicales</taxon>
        <taxon>Brassicaceae</taxon>
        <taxon>Brassiceae</taxon>
        <taxon>Brassica</taxon>
    </lineage>
</organism>
<evidence type="ECO:0000256" key="1">
    <source>
        <dbReference type="SAM" id="Coils"/>
    </source>
</evidence>
<gene>
    <name evidence="3" type="ORF">F2Q69_00047724</name>
</gene>
<dbReference type="Proteomes" id="UP000712600">
    <property type="component" value="Unassembled WGS sequence"/>
</dbReference>
<comment type="caution">
    <text evidence="3">The sequence shown here is derived from an EMBL/GenBank/DDBJ whole genome shotgun (WGS) entry which is preliminary data.</text>
</comment>
<dbReference type="EMBL" id="QGKX02001347">
    <property type="protein sequence ID" value="KAF3521584.1"/>
    <property type="molecule type" value="Genomic_DNA"/>
</dbReference>
<reference evidence="3" key="1">
    <citation type="submission" date="2019-12" db="EMBL/GenBank/DDBJ databases">
        <title>Genome sequencing and annotation of Brassica cretica.</title>
        <authorList>
            <person name="Studholme D.J."/>
            <person name="Sarris P."/>
        </authorList>
    </citation>
    <scope>NUCLEOTIDE SEQUENCE</scope>
    <source>
        <strain evidence="3">PFS-109/04</strain>
        <tissue evidence="3">Leaf</tissue>
    </source>
</reference>
<dbReference type="Gene3D" id="1.20.5.170">
    <property type="match status" value="1"/>
</dbReference>
<accession>A0A8S9PKB7</accession>
<feature type="region of interest" description="Disordered" evidence="2">
    <location>
        <begin position="89"/>
        <end position="116"/>
    </location>
</feature>